<feature type="transmembrane region" description="Helical" evidence="1">
    <location>
        <begin position="24"/>
        <end position="47"/>
    </location>
</feature>
<dbReference type="Pfam" id="PF07596">
    <property type="entry name" value="SBP_bac_10"/>
    <property type="match status" value="1"/>
</dbReference>
<dbReference type="PANTHER" id="PTHR30093:SF2">
    <property type="entry name" value="TYPE II SECRETION SYSTEM PROTEIN H"/>
    <property type="match status" value="1"/>
</dbReference>
<proteinExistence type="predicted"/>
<protein>
    <submittedName>
        <fullName evidence="3">Type II secretion system protein G</fullName>
    </submittedName>
</protein>
<keyword evidence="1" id="KW-0472">Membrane</keyword>
<gene>
    <name evidence="3" type="primary">xcpT_6</name>
    <name evidence="3" type="ORF">Pla111_10020</name>
</gene>
<dbReference type="RefSeq" id="WP_197524761.1">
    <property type="nucleotide sequence ID" value="NZ_SJPH01000002.1"/>
</dbReference>
<organism evidence="3 4">
    <name type="scientific">Botrimarina hoheduenensis</name>
    <dbReference type="NCBI Taxonomy" id="2528000"/>
    <lineage>
        <taxon>Bacteria</taxon>
        <taxon>Pseudomonadati</taxon>
        <taxon>Planctomycetota</taxon>
        <taxon>Planctomycetia</taxon>
        <taxon>Pirellulales</taxon>
        <taxon>Lacipirellulaceae</taxon>
        <taxon>Botrimarina</taxon>
    </lineage>
</organism>
<dbReference type="PANTHER" id="PTHR30093">
    <property type="entry name" value="GENERAL SECRETION PATHWAY PROTEIN G"/>
    <property type="match status" value="1"/>
</dbReference>
<keyword evidence="1" id="KW-0812">Transmembrane</keyword>
<dbReference type="Proteomes" id="UP000318995">
    <property type="component" value="Unassembled WGS sequence"/>
</dbReference>
<dbReference type="InterPro" id="IPR011453">
    <property type="entry name" value="DUF1559"/>
</dbReference>
<dbReference type="InterPro" id="IPR012902">
    <property type="entry name" value="N_methyl_site"/>
</dbReference>
<reference evidence="3 4" key="1">
    <citation type="submission" date="2019-02" db="EMBL/GenBank/DDBJ databases">
        <title>Deep-cultivation of Planctomycetes and their phenomic and genomic characterization uncovers novel biology.</title>
        <authorList>
            <person name="Wiegand S."/>
            <person name="Jogler M."/>
            <person name="Boedeker C."/>
            <person name="Pinto D."/>
            <person name="Vollmers J."/>
            <person name="Rivas-Marin E."/>
            <person name="Kohn T."/>
            <person name="Peeters S.H."/>
            <person name="Heuer A."/>
            <person name="Rast P."/>
            <person name="Oberbeckmann S."/>
            <person name="Bunk B."/>
            <person name="Jeske O."/>
            <person name="Meyerdierks A."/>
            <person name="Storesund J.E."/>
            <person name="Kallscheuer N."/>
            <person name="Luecker S."/>
            <person name="Lage O.M."/>
            <person name="Pohl T."/>
            <person name="Merkel B.J."/>
            <person name="Hornburger P."/>
            <person name="Mueller R.-W."/>
            <person name="Bruemmer F."/>
            <person name="Labrenz M."/>
            <person name="Spormann A.M."/>
            <person name="Op Den Camp H."/>
            <person name="Overmann J."/>
            <person name="Amann R."/>
            <person name="Jetten M.S.M."/>
            <person name="Mascher T."/>
            <person name="Medema M.H."/>
            <person name="Devos D.P."/>
            <person name="Kaster A.-K."/>
            <person name="Ovreas L."/>
            <person name="Rohde M."/>
            <person name="Galperin M.Y."/>
            <person name="Jogler C."/>
        </authorList>
    </citation>
    <scope>NUCLEOTIDE SEQUENCE [LARGE SCALE GENOMIC DNA]</scope>
    <source>
        <strain evidence="3 4">Pla111</strain>
    </source>
</reference>
<dbReference type="EMBL" id="SJPH01000002">
    <property type="protein sequence ID" value="TWT47388.1"/>
    <property type="molecule type" value="Genomic_DNA"/>
</dbReference>
<dbReference type="Gene3D" id="3.30.700.10">
    <property type="entry name" value="Glycoprotein, Type 4 Pilin"/>
    <property type="match status" value="1"/>
</dbReference>
<evidence type="ECO:0000313" key="3">
    <source>
        <dbReference type="EMBL" id="TWT47388.1"/>
    </source>
</evidence>
<keyword evidence="4" id="KW-1185">Reference proteome</keyword>
<dbReference type="AlphaFoldDB" id="A0A5C5W928"/>
<evidence type="ECO:0000256" key="1">
    <source>
        <dbReference type="SAM" id="Phobius"/>
    </source>
</evidence>
<feature type="domain" description="DUF1559" evidence="2">
    <location>
        <begin position="48"/>
        <end position="344"/>
    </location>
</feature>
<name>A0A5C5W928_9BACT</name>
<dbReference type="NCBIfam" id="TIGR02532">
    <property type="entry name" value="IV_pilin_GFxxxE"/>
    <property type="match status" value="1"/>
</dbReference>
<dbReference type="InterPro" id="IPR045584">
    <property type="entry name" value="Pilin-like"/>
</dbReference>
<evidence type="ECO:0000313" key="4">
    <source>
        <dbReference type="Proteomes" id="UP000318995"/>
    </source>
</evidence>
<dbReference type="PROSITE" id="PS00409">
    <property type="entry name" value="PROKAR_NTER_METHYL"/>
    <property type="match status" value="1"/>
</dbReference>
<evidence type="ECO:0000259" key="2">
    <source>
        <dbReference type="Pfam" id="PF07596"/>
    </source>
</evidence>
<dbReference type="Pfam" id="PF07963">
    <property type="entry name" value="N_methyl"/>
    <property type="match status" value="1"/>
</dbReference>
<keyword evidence="1" id="KW-1133">Transmembrane helix</keyword>
<dbReference type="SUPFAM" id="SSF54523">
    <property type="entry name" value="Pili subunits"/>
    <property type="match status" value="1"/>
</dbReference>
<sequence>MSCSYAACSLAHTSRRRSARHRGFTLVELLVVIAIIGILVALLLPAVQAAREAARRSSCSNNIRQVGLALLNYESAQGALPEAARQRTTGGSNPTQFSWITRIMRYVEEASAYDAADWEIPMAERNTAGNTAHHIEFATFRCPSSEPVGVPDGMSWYGARGNYVANAGIGWIYMDDPDPNQCKYANPFVGILAQDPYGSGMVEPPPHLDFCPSGRTSMIRLGAFQVNRGLKLAQAADGTSKTAAVAEIITVPGQDTRGVMHFGAGALYMHDQTPNTLQATINGTTAAWSDWTRYCAPDDPRAPCRNNSKEWAGQWQHNARSEHPGGVHLVRLDGGATFVNDEVELSVWQAYCTPNGSEIAVGEL</sequence>
<comment type="caution">
    <text evidence="3">The sequence shown here is derived from an EMBL/GenBank/DDBJ whole genome shotgun (WGS) entry which is preliminary data.</text>
</comment>
<accession>A0A5C5W928</accession>